<name>A0A0A9ELK2_ARUDO</name>
<protein>
    <submittedName>
        <fullName evidence="1">Uncharacterized protein</fullName>
    </submittedName>
</protein>
<organism evidence="1">
    <name type="scientific">Arundo donax</name>
    <name type="common">Giant reed</name>
    <name type="synonym">Donax arundinaceus</name>
    <dbReference type="NCBI Taxonomy" id="35708"/>
    <lineage>
        <taxon>Eukaryota</taxon>
        <taxon>Viridiplantae</taxon>
        <taxon>Streptophyta</taxon>
        <taxon>Embryophyta</taxon>
        <taxon>Tracheophyta</taxon>
        <taxon>Spermatophyta</taxon>
        <taxon>Magnoliopsida</taxon>
        <taxon>Liliopsida</taxon>
        <taxon>Poales</taxon>
        <taxon>Poaceae</taxon>
        <taxon>PACMAD clade</taxon>
        <taxon>Arundinoideae</taxon>
        <taxon>Arundineae</taxon>
        <taxon>Arundo</taxon>
    </lineage>
</organism>
<proteinExistence type="predicted"/>
<reference evidence="1" key="2">
    <citation type="journal article" date="2015" name="Data Brief">
        <title>Shoot transcriptome of the giant reed, Arundo donax.</title>
        <authorList>
            <person name="Barrero R.A."/>
            <person name="Guerrero F.D."/>
            <person name="Moolhuijzen P."/>
            <person name="Goolsby J.A."/>
            <person name="Tidwell J."/>
            <person name="Bellgard S.E."/>
            <person name="Bellgard M.I."/>
        </authorList>
    </citation>
    <scope>NUCLEOTIDE SEQUENCE</scope>
    <source>
        <tissue evidence="1">Shoot tissue taken approximately 20 cm above the soil surface</tissue>
    </source>
</reference>
<dbReference type="AlphaFoldDB" id="A0A0A9ELK2"/>
<evidence type="ECO:0000313" key="1">
    <source>
        <dbReference type="EMBL" id="JAD99898.1"/>
    </source>
</evidence>
<accession>A0A0A9ELK2</accession>
<dbReference type="EMBL" id="GBRH01197997">
    <property type="protein sequence ID" value="JAD99898.1"/>
    <property type="molecule type" value="Transcribed_RNA"/>
</dbReference>
<sequence length="26" mass="3010">MDPYYGTPEGLNKFTILSILRQGHCR</sequence>
<reference evidence="1" key="1">
    <citation type="submission" date="2014-09" db="EMBL/GenBank/DDBJ databases">
        <authorList>
            <person name="Magalhaes I.L.F."/>
            <person name="Oliveira U."/>
            <person name="Santos F.R."/>
            <person name="Vidigal T.H.D.A."/>
            <person name="Brescovit A.D."/>
            <person name="Santos A.J."/>
        </authorList>
    </citation>
    <scope>NUCLEOTIDE SEQUENCE</scope>
    <source>
        <tissue evidence="1">Shoot tissue taken approximately 20 cm above the soil surface</tissue>
    </source>
</reference>